<organism evidence="1">
    <name type="scientific">uncultured Rhodospirillales bacterium HF0200_01O14</name>
    <dbReference type="NCBI Taxonomy" id="710787"/>
    <lineage>
        <taxon>Bacteria</taxon>
        <taxon>Pseudomonadati</taxon>
        <taxon>Pseudomonadota</taxon>
        <taxon>Alphaproteobacteria</taxon>
        <taxon>Rhodospirillales</taxon>
        <taxon>environmental samples</taxon>
    </lineage>
</organism>
<reference evidence="1" key="1">
    <citation type="journal article" date="2011" name="Environ. Microbiol.">
        <title>Time-series analyses of Monterey Bay coastal microbial picoplankton using a 'genome proxy' microarray.</title>
        <authorList>
            <person name="Rich V.I."/>
            <person name="Pham V.D."/>
            <person name="Eppley J."/>
            <person name="Shi Y."/>
            <person name="DeLong E.F."/>
        </authorList>
    </citation>
    <scope>NUCLEOTIDE SEQUENCE</scope>
</reference>
<name>E0XTV6_9PROT</name>
<protein>
    <submittedName>
        <fullName evidence="1">Uncharacterized protein</fullName>
    </submittedName>
</protein>
<accession>E0XTV6</accession>
<evidence type="ECO:0000313" key="1">
    <source>
        <dbReference type="EMBL" id="ADI17847.1"/>
    </source>
</evidence>
<dbReference type="AlphaFoldDB" id="E0XTV6"/>
<sequence>MQVLLYKRQPPYPKGPPDHVRPSRYWGNVAGIPAVRRKRSGHFHQRQSPASLSFPDQSPEYNAYRSCFSSRAGSFPAVFSLHEIMRCGPFGNVTDGFMTLFREKFAQKTIRFRKFFHLSPSSACFKTRFPIRLISRNYPQDRGTGIAGLSAV</sequence>
<dbReference type="EMBL" id="GU474875">
    <property type="protein sequence ID" value="ADI17847.1"/>
    <property type="molecule type" value="Genomic_DNA"/>
</dbReference>
<proteinExistence type="predicted"/>